<protein>
    <submittedName>
        <fullName evidence="1">Uncharacterized protein</fullName>
    </submittedName>
</protein>
<dbReference type="Pfam" id="PF25870">
    <property type="entry name" value="WHD_UFL1_5th"/>
    <property type="match status" value="1"/>
</dbReference>
<dbReference type="AlphaFoldDB" id="A0A821D9W6"/>
<dbReference type="EMBL" id="CAJOBO010014395">
    <property type="protein sequence ID" value="CAF4618161.1"/>
    <property type="molecule type" value="Genomic_DNA"/>
</dbReference>
<gene>
    <name evidence="1" type="ORF">HFQ381_LOCUS34262</name>
</gene>
<proteinExistence type="predicted"/>
<dbReference type="GO" id="GO:0061666">
    <property type="term" value="F:UFM1 ligase activity"/>
    <property type="evidence" value="ECO:0007669"/>
    <property type="project" value="InterPro"/>
</dbReference>
<reference evidence="1" key="1">
    <citation type="submission" date="2021-02" db="EMBL/GenBank/DDBJ databases">
        <authorList>
            <person name="Nowell W R."/>
        </authorList>
    </citation>
    <scope>NUCLEOTIDE SEQUENCE</scope>
</reference>
<sequence length="115" mass="12995">FFSQNGYIEYSLVRNLGVNDPEGQTKSVLKDRNQILFSTSGCIDLLKFLPQLEMNIESGLVSNEYVDVTTLMPNSFNDNDIEKLFKSETSIKELVKSLGGEFMSNTFIIGKELQE</sequence>
<dbReference type="PANTHER" id="PTHR31057:SF0">
    <property type="entry name" value="E3 UFM1-PROTEIN LIGASE 1"/>
    <property type="match status" value="1"/>
</dbReference>
<feature type="non-terminal residue" evidence="1">
    <location>
        <position position="115"/>
    </location>
</feature>
<dbReference type="GO" id="GO:0034976">
    <property type="term" value="P:response to endoplasmic reticulum stress"/>
    <property type="evidence" value="ECO:0007669"/>
    <property type="project" value="TreeGrafter"/>
</dbReference>
<dbReference type="Proteomes" id="UP000663851">
    <property type="component" value="Unassembled WGS sequence"/>
</dbReference>
<dbReference type="PANTHER" id="PTHR31057">
    <property type="entry name" value="E3 UFM1-PROTEIN LIGASE 1"/>
    <property type="match status" value="1"/>
</dbReference>
<feature type="non-terminal residue" evidence="1">
    <location>
        <position position="1"/>
    </location>
</feature>
<name>A0A821D9W6_9BILA</name>
<comment type="caution">
    <text evidence="1">The sequence shown here is derived from an EMBL/GenBank/DDBJ whole genome shotgun (WGS) entry which is preliminary data.</text>
</comment>
<organism evidence="1 2">
    <name type="scientific">Rotaria socialis</name>
    <dbReference type="NCBI Taxonomy" id="392032"/>
    <lineage>
        <taxon>Eukaryota</taxon>
        <taxon>Metazoa</taxon>
        <taxon>Spiralia</taxon>
        <taxon>Gnathifera</taxon>
        <taxon>Rotifera</taxon>
        <taxon>Eurotatoria</taxon>
        <taxon>Bdelloidea</taxon>
        <taxon>Philodinida</taxon>
        <taxon>Philodinidae</taxon>
        <taxon>Rotaria</taxon>
    </lineage>
</organism>
<evidence type="ECO:0000313" key="1">
    <source>
        <dbReference type="EMBL" id="CAF4618161.1"/>
    </source>
</evidence>
<dbReference type="GO" id="GO:1990592">
    <property type="term" value="P:protein K69-linked ufmylation"/>
    <property type="evidence" value="ECO:0007669"/>
    <property type="project" value="TreeGrafter"/>
</dbReference>
<dbReference type="GO" id="GO:0005789">
    <property type="term" value="C:endoplasmic reticulum membrane"/>
    <property type="evidence" value="ECO:0007669"/>
    <property type="project" value="TreeGrafter"/>
</dbReference>
<evidence type="ECO:0000313" key="2">
    <source>
        <dbReference type="Proteomes" id="UP000663851"/>
    </source>
</evidence>
<dbReference type="InterPro" id="IPR018611">
    <property type="entry name" value="Ufl1"/>
</dbReference>
<accession>A0A821D9W6</accession>
<dbReference type="GO" id="GO:0032434">
    <property type="term" value="P:regulation of proteasomal ubiquitin-dependent protein catabolic process"/>
    <property type="evidence" value="ECO:0007669"/>
    <property type="project" value="TreeGrafter"/>
</dbReference>